<feature type="domain" description="HTH luxR-type" evidence="3">
    <location>
        <begin position="136"/>
        <end position="201"/>
    </location>
</feature>
<keyword evidence="1 5" id="KW-0238">DNA-binding</keyword>
<dbReference type="PRINTS" id="PR00038">
    <property type="entry name" value="HTHLUXR"/>
</dbReference>
<dbReference type="SUPFAM" id="SSF52172">
    <property type="entry name" value="CheY-like"/>
    <property type="match status" value="1"/>
</dbReference>
<sequence length="205" mass="22736">MTRGRPVRVALVDDVELVVHGLVKMVEPYASRVEVVALPRDHAEDQEVGYDIVLVDGCDLAELATLRRRSLARRVVLWSWDTDPRHVQEAMGNGAAGYLAKTLGAADLVEALERIHLGETVVVPPPPVLAADPDRWPGRDAGLTARESEIIMMITSGLSNQQIADRAFLSINSVKSYIRSSYRKMGVTSRSRAVLWGIEHDFRRD</sequence>
<name>A0A3L8P0M1_9ACTN</name>
<dbReference type="CDD" id="cd06170">
    <property type="entry name" value="LuxR_C_like"/>
    <property type="match status" value="1"/>
</dbReference>
<dbReference type="GO" id="GO:0006355">
    <property type="term" value="P:regulation of DNA-templated transcription"/>
    <property type="evidence" value="ECO:0007669"/>
    <property type="project" value="InterPro"/>
</dbReference>
<keyword evidence="6" id="KW-1185">Reference proteome</keyword>
<dbReference type="GO" id="GO:0000160">
    <property type="term" value="P:phosphorelay signal transduction system"/>
    <property type="evidence" value="ECO:0007669"/>
    <property type="project" value="InterPro"/>
</dbReference>
<keyword evidence="2" id="KW-0597">Phosphoprotein</keyword>
<dbReference type="EMBL" id="RDBE01000010">
    <property type="protein sequence ID" value="RLV48139.1"/>
    <property type="molecule type" value="Genomic_DNA"/>
</dbReference>
<dbReference type="InterPro" id="IPR011006">
    <property type="entry name" value="CheY-like_superfamily"/>
</dbReference>
<feature type="modified residue" description="4-aspartylphosphate" evidence="2">
    <location>
        <position position="56"/>
    </location>
</feature>
<dbReference type="PROSITE" id="PS50043">
    <property type="entry name" value="HTH_LUXR_2"/>
    <property type="match status" value="1"/>
</dbReference>
<evidence type="ECO:0000259" key="4">
    <source>
        <dbReference type="PROSITE" id="PS50110"/>
    </source>
</evidence>
<dbReference type="InterPro" id="IPR000792">
    <property type="entry name" value="Tscrpt_reg_LuxR_C"/>
</dbReference>
<reference evidence="5 6" key="1">
    <citation type="submission" date="2018-10" db="EMBL/GenBank/DDBJ databases">
        <title>Marmoricola sp. 4Q3S-7 whole genome shotgun sequence.</title>
        <authorList>
            <person name="Li F."/>
        </authorList>
    </citation>
    <scope>NUCLEOTIDE SEQUENCE [LARGE SCALE GENOMIC DNA]</scope>
    <source>
        <strain evidence="5 6">4Q3S-7</strain>
    </source>
</reference>
<dbReference type="InterPro" id="IPR016032">
    <property type="entry name" value="Sig_transdc_resp-reg_C-effctor"/>
</dbReference>
<evidence type="ECO:0000313" key="6">
    <source>
        <dbReference type="Proteomes" id="UP000281708"/>
    </source>
</evidence>
<dbReference type="PANTHER" id="PTHR43214:SF43">
    <property type="entry name" value="TWO-COMPONENT RESPONSE REGULATOR"/>
    <property type="match status" value="1"/>
</dbReference>
<dbReference type="Pfam" id="PF00196">
    <property type="entry name" value="GerE"/>
    <property type="match status" value="1"/>
</dbReference>
<dbReference type="Gene3D" id="3.40.50.2300">
    <property type="match status" value="1"/>
</dbReference>
<proteinExistence type="predicted"/>
<evidence type="ECO:0000259" key="3">
    <source>
        <dbReference type="PROSITE" id="PS50043"/>
    </source>
</evidence>
<organism evidence="5 6">
    <name type="scientific">Nocardioides mangrovicus</name>
    <dbReference type="NCBI Taxonomy" id="2478913"/>
    <lineage>
        <taxon>Bacteria</taxon>
        <taxon>Bacillati</taxon>
        <taxon>Actinomycetota</taxon>
        <taxon>Actinomycetes</taxon>
        <taxon>Propionibacteriales</taxon>
        <taxon>Nocardioidaceae</taxon>
        <taxon>Nocardioides</taxon>
    </lineage>
</organism>
<dbReference type="SMART" id="SM00421">
    <property type="entry name" value="HTH_LUXR"/>
    <property type="match status" value="1"/>
</dbReference>
<dbReference type="InterPro" id="IPR039420">
    <property type="entry name" value="WalR-like"/>
</dbReference>
<dbReference type="InterPro" id="IPR001789">
    <property type="entry name" value="Sig_transdc_resp-reg_receiver"/>
</dbReference>
<feature type="domain" description="Response regulatory" evidence="4">
    <location>
        <begin position="8"/>
        <end position="116"/>
    </location>
</feature>
<gene>
    <name evidence="5" type="ORF">D9V37_18855</name>
</gene>
<comment type="caution">
    <text evidence="5">The sequence shown here is derived from an EMBL/GenBank/DDBJ whole genome shotgun (WGS) entry which is preliminary data.</text>
</comment>
<evidence type="ECO:0000256" key="2">
    <source>
        <dbReference type="PROSITE-ProRule" id="PRU00169"/>
    </source>
</evidence>
<protein>
    <submittedName>
        <fullName evidence="5">DNA-binding response regulator</fullName>
    </submittedName>
</protein>
<dbReference type="OrthoDB" id="3786757at2"/>
<dbReference type="SUPFAM" id="SSF46894">
    <property type="entry name" value="C-terminal effector domain of the bipartite response regulators"/>
    <property type="match status" value="1"/>
</dbReference>
<accession>A0A3L8P0M1</accession>
<dbReference type="Proteomes" id="UP000281708">
    <property type="component" value="Unassembled WGS sequence"/>
</dbReference>
<evidence type="ECO:0000256" key="1">
    <source>
        <dbReference type="ARBA" id="ARBA00023125"/>
    </source>
</evidence>
<dbReference type="GO" id="GO:0003677">
    <property type="term" value="F:DNA binding"/>
    <property type="evidence" value="ECO:0007669"/>
    <property type="project" value="UniProtKB-KW"/>
</dbReference>
<dbReference type="PROSITE" id="PS50110">
    <property type="entry name" value="RESPONSE_REGULATORY"/>
    <property type="match status" value="1"/>
</dbReference>
<dbReference type="AlphaFoldDB" id="A0A3L8P0M1"/>
<dbReference type="PANTHER" id="PTHR43214">
    <property type="entry name" value="TWO-COMPONENT RESPONSE REGULATOR"/>
    <property type="match status" value="1"/>
</dbReference>
<evidence type="ECO:0000313" key="5">
    <source>
        <dbReference type="EMBL" id="RLV48139.1"/>
    </source>
</evidence>